<gene>
    <name evidence="2" type="ORF">CTEN210_07392</name>
</gene>
<protein>
    <recommendedName>
        <fullName evidence="1">PH domain-containing protein</fullName>
    </recommendedName>
</protein>
<proteinExistence type="predicted"/>
<dbReference type="EMBL" id="BLLK01000045">
    <property type="protein sequence ID" value="GFH50916.1"/>
    <property type="molecule type" value="Genomic_DNA"/>
</dbReference>
<evidence type="ECO:0000313" key="2">
    <source>
        <dbReference type="EMBL" id="GFH50916.1"/>
    </source>
</evidence>
<evidence type="ECO:0000313" key="3">
    <source>
        <dbReference type="Proteomes" id="UP001054902"/>
    </source>
</evidence>
<evidence type="ECO:0000259" key="1">
    <source>
        <dbReference type="PROSITE" id="PS50003"/>
    </source>
</evidence>
<dbReference type="SUPFAM" id="SSF50729">
    <property type="entry name" value="PH domain-like"/>
    <property type="match status" value="1"/>
</dbReference>
<name>A0AAD3CTK4_9STRA</name>
<dbReference type="Gene3D" id="2.30.29.30">
    <property type="entry name" value="Pleckstrin-homology domain (PH domain)/Phosphotyrosine-binding domain (PTB)"/>
    <property type="match status" value="1"/>
</dbReference>
<dbReference type="InterPro" id="IPR001849">
    <property type="entry name" value="PH_domain"/>
</dbReference>
<accession>A0AAD3CTK4</accession>
<dbReference type="Proteomes" id="UP001054902">
    <property type="component" value="Unassembled WGS sequence"/>
</dbReference>
<sequence>MPSNLSQPAQPGKALAASTLLKSSPSHHGKVMKLNVPLIYSIAPTWLQRILRMCPTPLKPSWKNRYMIQIGKYLYRYQISDTANENKMKLKGTPIEVKNLQIKPMLLTTFGIQHEANDDVIAFAGDLPTFCSGYFSITSDGDTRYYAVETKEDANTWINSLRQGRQANIELAMGHDRSPYPSSWKYIDAMGDERVQRNKRVKEIIKRSDQKEMEMMNFMDGGRGGHFG</sequence>
<dbReference type="InterPro" id="IPR011993">
    <property type="entry name" value="PH-like_dom_sf"/>
</dbReference>
<keyword evidence="3" id="KW-1185">Reference proteome</keyword>
<feature type="domain" description="PH" evidence="1">
    <location>
        <begin position="40"/>
        <end position="166"/>
    </location>
</feature>
<reference evidence="2 3" key="1">
    <citation type="journal article" date="2021" name="Sci. Rep.">
        <title>The genome of the diatom Chaetoceros tenuissimus carries an ancient integrated fragment of an extant virus.</title>
        <authorList>
            <person name="Hongo Y."/>
            <person name="Kimura K."/>
            <person name="Takaki Y."/>
            <person name="Yoshida Y."/>
            <person name="Baba S."/>
            <person name="Kobayashi G."/>
            <person name="Nagasaki K."/>
            <person name="Hano T."/>
            <person name="Tomaru Y."/>
        </authorList>
    </citation>
    <scope>NUCLEOTIDE SEQUENCE [LARGE SCALE GENOMIC DNA]</scope>
    <source>
        <strain evidence="2 3">NIES-3715</strain>
    </source>
</reference>
<dbReference type="AlphaFoldDB" id="A0AAD3CTK4"/>
<dbReference type="PROSITE" id="PS50003">
    <property type="entry name" value="PH_DOMAIN"/>
    <property type="match status" value="1"/>
</dbReference>
<comment type="caution">
    <text evidence="2">The sequence shown here is derived from an EMBL/GenBank/DDBJ whole genome shotgun (WGS) entry which is preliminary data.</text>
</comment>
<organism evidence="2 3">
    <name type="scientific">Chaetoceros tenuissimus</name>
    <dbReference type="NCBI Taxonomy" id="426638"/>
    <lineage>
        <taxon>Eukaryota</taxon>
        <taxon>Sar</taxon>
        <taxon>Stramenopiles</taxon>
        <taxon>Ochrophyta</taxon>
        <taxon>Bacillariophyta</taxon>
        <taxon>Coscinodiscophyceae</taxon>
        <taxon>Chaetocerotophycidae</taxon>
        <taxon>Chaetocerotales</taxon>
        <taxon>Chaetocerotaceae</taxon>
        <taxon>Chaetoceros</taxon>
    </lineage>
</organism>